<dbReference type="RefSeq" id="WP_150077852.1">
    <property type="nucleotide sequence ID" value="NZ_VWOX01000010.1"/>
</dbReference>
<dbReference type="AlphaFoldDB" id="A0A5M6D3K8"/>
<name>A0A5M6D3K8_9BACT</name>
<organism evidence="3 4">
    <name type="scientific">Roseiconus nitratireducens</name>
    <dbReference type="NCBI Taxonomy" id="2605748"/>
    <lineage>
        <taxon>Bacteria</taxon>
        <taxon>Pseudomonadati</taxon>
        <taxon>Planctomycetota</taxon>
        <taxon>Planctomycetia</taxon>
        <taxon>Pirellulales</taxon>
        <taxon>Pirellulaceae</taxon>
        <taxon>Roseiconus</taxon>
    </lineage>
</organism>
<feature type="transmembrane region" description="Helical" evidence="2">
    <location>
        <begin position="182"/>
        <end position="213"/>
    </location>
</feature>
<dbReference type="Proteomes" id="UP000324479">
    <property type="component" value="Unassembled WGS sequence"/>
</dbReference>
<evidence type="ECO:0000256" key="1">
    <source>
        <dbReference type="SAM" id="MobiDB-lite"/>
    </source>
</evidence>
<keyword evidence="2" id="KW-0472">Membrane</keyword>
<proteinExistence type="predicted"/>
<keyword evidence="2" id="KW-0812">Transmembrane</keyword>
<dbReference type="Pfam" id="PF04018">
    <property type="entry name" value="VCA0040-like"/>
    <property type="match status" value="1"/>
</dbReference>
<feature type="transmembrane region" description="Helical" evidence="2">
    <location>
        <begin position="263"/>
        <end position="281"/>
    </location>
</feature>
<protein>
    <submittedName>
        <fullName evidence="3">DUF368 domain-containing protein</fullName>
    </submittedName>
</protein>
<feature type="compositionally biased region" description="Polar residues" evidence="1">
    <location>
        <begin position="1"/>
        <end position="11"/>
    </location>
</feature>
<dbReference type="PANTHER" id="PTHR37308">
    <property type="entry name" value="INTEGRAL MEMBRANE PROTEIN"/>
    <property type="match status" value="1"/>
</dbReference>
<feature type="region of interest" description="Disordered" evidence="1">
    <location>
        <begin position="1"/>
        <end position="31"/>
    </location>
</feature>
<keyword evidence="2" id="KW-1133">Transmembrane helix</keyword>
<feature type="transmembrane region" description="Helical" evidence="2">
    <location>
        <begin position="100"/>
        <end position="123"/>
    </location>
</feature>
<dbReference type="InterPro" id="IPR007163">
    <property type="entry name" value="VCA0040-like"/>
</dbReference>
<gene>
    <name evidence="3" type="ORF">FYK55_18055</name>
</gene>
<accession>A0A5M6D3K8</accession>
<feature type="transmembrane region" description="Helical" evidence="2">
    <location>
        <begin position="233"/>
        <end position="251"/>
    </location>
</feature>
<evidence type="ECO:0000313" key="4">
    <source>
        <dbReference type="Proteomes" id="UP000324479"/>
    </source>
</evidence>
<feature type="transmembrane region" description="Helical" evidence="2">
    <location>
        <begin position="152"/>
        <end position="170"/>
    </location>
</feature>
<evidence type="ECO:0000256" key="2">
    <source>
        <dbReference type="SAM" id="Phobius"/>
    </source>
</evidence>
<feature type="transmembrane region" description="Helical" evidence="2">
    <location>
        <begin position="308"/>
        <end position="329"/>
    </location>
</feature>
<reference evidence="3 4" key="1">
    <citation type="submission" date="2019-08" db="EMBL/GenBank/DDBJ databases">
        <authorList>
            <person name="Dhanesh K."/>
            <person name="Kumar G."/>
            <person name="Sasikala C."/>
            <person name="Venkata Ramana C."/>
        </authorList>
    </citation>
    <scope>NUCLEOTIDE SEQUENCE [LARGE SCALE GENOMIC DNA]</scope>
    <source>
        <strain evidence="3 4">JC645</strain>
    </source>
</reference>
<sequence>MMSPENQNTLQERVDRNIGDVSDPSPSDRPGISQDLINALRGFLMGAADTVPGISGGTVALILGHYQRLVTAISRFDHRFLAMVRQGQWQTAWRQIDGRFLMALAIGMATGILALAGLMHWLLDHRLSETYAVFFGLILASVWIVRRYVVRWRMSCVVTCALAVVAAIAIGRLSPASADPSLPYLFVSGAVAICAMILPGISGAFVLLLFGVYHPITGMIKDMVKMDTDLSRLVQMGVFAFGCLFGLLAFSRLLRWLLERHQSVTMAALIGLMLGSLIKLWPLQVPTAETANLDAKERVMELVSPAHWQGSLVMPAVLIVMSAALVLMLERVAGSIADDEP</sequence>
<evidence type="ECO:0000313" key="3">
    <source>
        <dbReference type="EMBL" id="KAA5541466.1"/>
    </source>
</evidence>
<dbReference type="EMBL" id="VWOX01000010">
    <property type="protein sequence ID" value="KAA5541466.1"/>
    <property type="molecule type" value="Genomic_DNA"/>
</dbReference>
<feature type="transmembrane region" description="Helical" evidence="2">
    <location>
        <begin position="130"/>
        <end position="146"/>
    </location>
</feature>
<keyword evidence="4" id="KW-1185">Reference proteome</keyword>
<comment type="caution">
    <text evidence="3">The sequence shown here is derived from an EMBL/GenBank/DDBJ whole genome shotgun (WGS) entry which is preliminary data.</text>
</comment>
<dbReference type="PANTHER" id="PTHR37308:SF1">
    <property type="entry name" value="POLYPRENYL-PHOSPHATE TRANSPORTER"/>
    <property type="match status" value="1"/>
</dbReference>